<keyword evidence="6 9" id="KW-0418">Kinase</keyword>
<comment type="similarity">
    <text evidence="1 9">Belongs to the GHMP kinase family. IspE subfamily.</text>
</comment>
<dbReference type="Proteomes" id="UP000007719">
    <property type="component" value="Chromosome"/>
</dbReference>
<dbReference type="RefSeq" id="WP_012583845.1">
    <property type="nucleotide sequence ID" value="NC_011661.1"/>
</dbReference>
<protein>
    <recommendedName>
        <fullName evidence="3 9">4-diphosphocytidyl-2-C-methyl-D-erythritol kinase</fullName>
        <shortName evidence="9">CMK</shortName>
        <ecNumber evidence="2 9">2.7.1.148</ecNumber>
    </recommendedName>
    <alternativeName>
        <fullName evidence="8 9">4-(cytidine-5'-diphospho)-2-C-methyl-D-erythritol kinase</fullName>
    </alternativeName>
</protein>
<dbReference type="EnsemblBacteria" id="ACK42767">
    <property type="protein sequence ID" value="ACK42767"/>
    <property type="gene ID" value="Dtur_1493"/>
</dbReference>
<dbReference type="SUPFAM" id="SSF55060">
    <property type="entry name" value="GHMP Kinase, C-terminal domain"/>
    <property type="match status" value="1"/>
</dbReference>
<organism evidence="12 13">
    <name type="scientific">Dictyoglomus turgidum (strain DSM 6724 / Z-1310)</name>
    <dbReference type="NCBI Taxonomy" id="515635"/>
    <lineage>
        <taxon>Bacteria</taxon>
        <taxon>Pseudomonadati</taxon>
        <taxon>Dictyoglomota</taxon>
        <taxon>Dictyoglomia</taxon>
        <taxon>Dictyoglomales</taxon>
        <taxon>Dictyoglomaceae</taxon>
        <taxon>Dictyoglomus</taxon>
    </lineage>
</organism>
<dbReference type="HOGENOM" id="CLU_053057_2_0_0"/>
<dbReference type="AlphaFoldDB" id="B8E130"/>
<dbReference type="GO" id="GO:0005524">
    <property type="term" value="F:ATP binding"/>
    <property type="evidence" value="ECO:0007669"/>
    <property type="project" value="UniProtKB-UniRule"/>
</dbReference>
<comment type="function">
    <text evidence="9">Catalyzes the phosphorylation of the position 2 hydroxy group of 4-diphosphocytidyl-2C-methyl-D-erythritol.</text>
</comment>
<sequence>MEKLNIYTFGKITLFLDVINKREDGYHNVKILLHNVDFWDFMQISLLPYPHFILESNLPIPSEENLVYKAYKKFIEITGEKVGAKVFLFKKIPTQAGLGGGSSNAAGTIWGLNLLTNLNLPLRDMAKIGETLGSDIPFFFYGGSAIAEGKGEIIKKITHQNFKFILIFPPYGISTKEIYSKIKKEDLNIHIDFENILLNFERGILLEPYNFFEYIVFKRYPELKKIKESISPITYVALTGTGSTMFVVIKNDSEIKEIIKKLEEYLEKGYKIKLVKSSPFGIKILKIKGVF</sequence>
<evidence type="ECO:0000256" key="4">
    <source>
        <dbReference type="ARBA" id="ARBA00022679"/>
    </source>
</evidence>
<proteinExistence type="inferred from homology"/>
<dbReference type="EC" id="2.7.1.148" evidence="2 9"/>
<dbReference type="PIRSF" id="PIRSF010376">
    <property type="entry name" value="IspE"/>
    <property type="match status" value="1"/>
</dbReference>
<accession>B8E130</accession>
<evidence type="ECO:0000256" key="8">
    <source>
        <dbReference type="ARBA" id="ARBA00032554"/>
    </source>
</evidence>
<evidence type="ECO:0000256" key="5">
    <source>
        <dbReference type="ARBA" id="ARBA00022741"/>
    </source>
</evidence>
<keyword evidence="4 9" id="KW-0808">Transferase</keyword>
<dbReference type="SUPFAM" id="SSF54211">
    <property type="entry name" value="Ribosomal protein S5 domain 2-like"/>
    <property type="match status" value="1"/>
</dbReference>
<evidence type="ECO:0000259" key="11">
    <source>
        <dbReference type="Pfam" id="PF08544"/>
    </source>
</evidence>
<dbReference type="FunCoup" id="B8E130">
    <property type="interactions" value="364"/>
</dbReference>
<dbReference type="Pfam" id="PF00288">
    <property type="entry name" value="GHMP_kinases_N"/>
    <property type="match status" value="1"/>
</dbReference>
<comment type="pathway">
    <text evidence="9">Isoprenoid biosynthesis; isopentenyl diphosphate biosynthesis via DXP pathway; isopentenyl diphosphate from 1-deoxy-D-xylulose 5-phosphate: step 3/6.</text>
</comment>
<dbReference type="GO" id="GO:0050515">
    <property type="term" value="F:4-(cytidine 5'-diphospho)-2-C-methyl-D-erythritol kinase activity"/>
    <property type="evidence" value="ECO:0000318"/>
    <property type="project" value="GO_Central"/>
</dbReference>
<dbReference type="EMBL" id="CP001251">
    <property type="protein sequence ID" value="ACK42767.1"/>
    <property type="molecule type" value="Genomic_DNA"/>
</dbReference>
<dbReference type="InterPro" id="IPR020568">
    <property type="entry name" value="Ribosomal_Su5_D2-typ_SF"/>
</dbReference>
<feature type="active site" evidence="9">
    <location>
        <position position="135"/>
    </location>
</feature>
<evidence type="ECO:0000313" key="13">
    <source>
        <dbReference type="Proteomes" id="UP000007719"/>
    </source>
</evidence>
<name>B8E130_DICTD</name>
<evidence type="ECO:0000256" key="3">
    <source>
        <dbReference type="ARBA" id="ARBA00017473"/>
    </source>
</evidence>
<dbReference type="GO" id="GO:0019288">
    <property type="term" value="P:isopentenyl diphosphate biosynthetic process, methylerythritol 4-phosphate pathway"/>
    <property type="evidence" value="ECO:0007669"/>
    <property type="project" value="UniProtKB-UniRule"/>
</dbReference>
<dbReference type="eggNOG" id="COG1947">
    <property type="taxonomic scope" value="Bacteria"/>
</dbReference>
<evidence type="ECO:0000256" key="7">
    <source>
        <dbReference type="ARBA" id="ARBA00022840"/>
    </source>
</evidence>
<dbReference type="KEGG" id="dtu:Dtur_1493"/>
<dbReference type="PATRIC" id="fig|515635.4.peg.1542"/>
<dbReference type="InterPro" id="IPR014721">
    <property type="entry name" value="Ribsml_uS5_D2-typ_fold_subgr"/>
</dbReference>
<evidence type="ECO:0000259" key="10">
    <source>
        <dbReference type="Pfam" id="PF00288"/>
    </source>
</evidence>
<comment type="catalytic activity">
    <reaction evidence="9">
        <text>4-CDP-2-C-methyl-D-erythritol + ATP = 4-CDP-2-C-methyl-D-erythritol 2-phosphate + ADP + H(+)</text>
        <dbReference type="Rhea" id="RHEA:18437"/>
        <dbReference type="ChEBI" id="CHEBI:15378"/>
        <dbReference type="ChEBI" id="CHEBI:30616"/>
        <dbReference type="ChEBI" id="CHEBI:57823"/>
        <dbReference type="ChEBI" id="CHEBI:57919"/>
        <dbReference type="ChEBI" id="CHEBI:456216"/>
        <dbReference type="EC" id="2.7.1.148"/>
    </reaction>
</comment>
<evidence type="ECO:0000256" key="2">
    <source>
        <dbReference type="ARBA" id="ARBA00012052"/>
    </source>
</evidence>
<evidence type="ECO:0000256" key="9">
    <source>
        <dbReference type="HAMAP-Rule" id="MF_00061"/>
    </source>
</evidence>
<dbReference type="HAMAP" id="MF_00061">
    <property type="entry name" value="IspE"/>
    <property type="match status" value="1"/>
</dbReference>
<dbReference type="InterPro" id="IPR036554">
    <property type="entry name" value="GHMP_kinase_C_sf"/>
</dbReference>
<gene>
    <name evidence="9" type="primary">ispE</name>
    <name evidence="12" type="ordered locus">Dtur_1493</name>
</gene>
<dbReference type="OrthoDB" id="9809438at2"/>
<dbReference type="InterPro" id="IPR006204">
    <property type="entry name" value="GHMP_kinase_N_dom"/>
</dbReference>
<dbReference type="GO" id="GO:0016114">
    <property type="term" value="P:terpenoid biosynthetic process"/>
    <property type="evidence" value="ECO:0007669"/>
    <property type="project" value="UniProtKB-UniRule"/>
</dbReference>
<keyword evidence="9" id="KW-0414">Isoprene biosynthesis</keyword>
<keyword evidence="13" id="KW-1185">Reference proteome</keyword>
<reference evidence="13" key="1">
    <citation type="journal article" date="2016" name="Front. Microbiol.">
        <title>The complete genome sequence of hyperthermophile Dictyoglomus turgidum DSM 6724 reveals a specialized carbohydrate fermentor.</title>
        <authorList>
            <person name="Brumm P.J."/>
            <person name="Gowda K."/>
            <person name="Robb F.T."/>
            <person name="Mead D.A."/>
        </authorList>
    </citation>
    <scope>NUCLEOTIDE SEQUENCE [LARGE SCALE GENOMIC DNA]</scope>
    <source>
        <strain evidence="13">DSM 6724 / Z-1310</strain>
    </source>
</reference>
<evidence type="ECO:0000256" key="1">
    <source>
        <dbReference type="ARBA" id="ARBA00009684"/>
    </source>
</evidence>
<dbReference type="PANTHER" id="PTHR43527:SF2">
    <property type="entry name" value="4-DIPHOSPHOCYTIDYL-2-C-METHYL-D-ERYTHRITOL KINASE, CHLOROPLASTIC"/>
    <property type="match status" value="1"/>
</dbReference>
<dbReference type="NCBIfam" id="TIGR00154">
    <property type="entry name" value="ispE"/>
    <property type="match status" value="1"/>
</dbReference>
<keyword evidence="7 9" id="KW-0067">ATP-binding</keyword>
<dbReference type="Gene3D" id="3.30.70.890">
    <property type="entry name" value="GHMP kinase, C-terminal domain"/>
    <property type="match status" value="1"/>
</dbReference>
<feature type="domain" description="GHMP kinase N-terminal" evidence="10">
    <location>
        <begin position="65"/>
        <end position="143"/>
    </location>
</feature>
<dbReference type="Gene3D" id="3.30.230.10">
    <property type="match status" value="1"/>
</dbReference>
<dbReference type="UniPathway" id="UPA00056">
    <property type="reaction ID" value="UER00094"/>
</dbReference>
<evidence type="ECO:0000256" key="6">
    <source>
        <dbReference type="ARBA" id="ARBA00022777"/>
    </source>
</evidence>
<dbReference type="InterPro" id="IPR013750">
    <property type="entry name" value="GHMP_kinase_C_dom"/>
</dbReference>
<evidence type="ECO:0000313" key="12">
    <source>
        <dbReference type="EMBL" id="ACK42767.1"/>
    </source>
</evidence>
<dbReference type="Pfam" id="PF08544">
    <property type="entry name" value="GHMP_kinases_C"/>
    <property type="match status" value="1"/>
</dbReference>
<feature type="active site" evidence="9">
    <location>
        <position position="11"/>
    </location>
</feature>
<keyword evidence="5 9" id="KW-0547">Nucleotide-binding</keyword>
<dbReference type="InterPro" id="IPR004424">
    <property type="entry name" value="IspE"/>
</dbReference>
<dbReference type="STRING" id="515635.Dtur_1493"/>
<feature type="domain" description="GHMP kinase C-terminal" evidence="11">
    <location>
        <begin position="211"/>
        <end position="267"/>
    </location>
</feature>
<dbReference type="PANTHER" id="PTHR43527">
    <property type="entry name" value="4-DIPHOSPHOCYTIDYL-2-C-METHYL-D-ERYTHRITOL KINASE, CHLOROPLASTIC"/>
    <property type="match status" value="1"/>
</dbReference>
<feature type="binding site" evidence="9">
    <location>
        <begin position="93"/>
        <end position="103"/>
    </location>
    <ligand>
        <name>ATP</name>
        <dbReference type="ChEBI" id="CHEBI:30616"/>
    </ligand>
</feature>
<dbReference type="InParanoid" id="B8E130"/>